<dbReference type="EMBL" id="BARV01045050">
    <property type="protein sequence ID" value="GAI65510.1"/>
    <property type="molecule type" value="Genomic_DNA"/>
</dbReference>
<dbReference type="AlphaFoldDB" id="X1RQQ4"/>
<proteinExistence type="predicted"/>
<reference evidence="1" key="1">
    <citation type="journal article" date="2014" name="Front. Microbiol.">
        <title>High frequency of phylogenetically diverse reductive dehalogenase-homologous genes in deep subseafloor sedimentary metagenomes.</title>
        <authorList>
            <person name="Kawai M."/>
            <person name="Futagami T."/>
            <person name="Toyoda A."/>
            <person name="Takaki Y."/>
            <person name="Nishi S."/>
            <person name="Hori S."/>
            <person name="Arai W."/>
            <person name="Tsubouchi T."/>
            <person name="Morono Y."/>
            <person name="Uchiyama I."/>
            <person name="Ito T."/>
            <person name="Fujiyama A."/>
            <person name="Inagaki F."/>
            <person name="Takami H."/>
        </authorList>
    </citation>
    <scope>NUCLEOTIDE SEQUENCE</scope>
    <source>
        <strain evidence="1">Expedition CK06-06</strain>
    </source>
</reference>
<sequence length="66" mass="6588">PALAQIDSTNYLCAYDGGTGGDGCAAILTVDTGTWGITTAASLVYDTLAGLTPALAQIDSSNYLCA</sequence>
<name>X1RQQ4_9ZZZZ</name>
<comment type="caution">
    <text evidence="1">The sequence shown here is derived from an EMBL/GenBank/DDBJ whole genome shotgun (WGS) entry which is preliminary data.</text>
</comment>
<gene>
    <name evidence="1" type="ORF">S06H3_66259</name>
</gene>
<feature type="non-terminal residue" evidence="1">
    <location>
        <position position="66"/>
    </location>
</feature>
<evidence type="ECO:0000313" key="1">
    <source>
        <dbReference type="EMBL" id="GAI65510.1"/>
    </source>
</evidence>
<organism evidence="1">
    <name type="scientific">marine sediment metagenome</name>
    <dbReference type="NCBI Taxonomy" id="412755"/>
    <lineage>
        <taxon>unclassified sequences</taxon>
        <taxon>metagenomes</taxon>
        <taxon>ecological metagenomes</taxon>
    </lineage>
</organism>
<accession>X1RQQ4</accession>
<feature type="non-terminal residue" evidence="1">
    <location>
        <position position="1"/>
    </location>
</feature>
<protein>
    <submittedName>
        <fullName evidence="1">Uncharacterized protein</fullName>
    </submittedName>
</protein>